<dbReference type="PANTHER" id="PTHR23028">
    <property type="entry name" value="ACETYLTRANSFERASE"/>
    <property type="match status" value="1"/>
</dbReference>
<gene>
    <name evidence="3" type="ORF">SOP96_15955</name>
</gene>
<reference evidence="3 4" key="1">
    <citation type="submission" date="2024-01" db="EMBL/GenBank/DDBJ databases">
        <title>Chryseobacterium sp. T9W2-O.</title>
        <authorList>
            <person name="Maltman C."/>
        </authorList>
    </citation>
    <scope>NUCLEOTIDE SEQUENCE [LARGE SCALE GENOMIC DNA]</scope>
    <source>
        <strain evidence="3 4">T9W2-O</strain>
    </source>
</reference>
<evidence type="ECO:0000313" key="3">
    <source>
        <dbReference type="EMBL" id="MEC3877209.1"/>
    </source>
</evidence>
<dbReference type="PANTHER" id="PTHR23028:SF53">
    <property type="entry name" value="ACYL_TRANSF_3 DOMAIN-CONTAINING PROTEIN"/>
    <property type="match status" value="1"/>
</dbReference>
<dbReference type="RefSeq" id="WP_326321892.1">
    <property type="nucleotide sequence ID" value="NZ_JAYLAA010000050.1"/>
</dbReference>
<proteinExistence type="predicted"/>
<dbReference type="InterPro" id="IPR002656">
    <property type="entry name" value="Acyl_transf_3_dom"/>
</dbReference>
<feature type="transmembrane region" description="Helical" evidence="1">
    <location>
        <begin position="285"/>
        <end position="303"/>
    </location>
</feature>
<dbReference type="Proteomes" id="UP001348397">
    <property type="component" value="Unassembled WGS sequence"/>
</dbReference>
<feature type="transmembrane region" description="Helical" evidence="1">
    <location>
        <begin position="197"/>
        <end position="215"/>
    </location>
</feature>
<accession>A0ABU6HVW8</accession>
<name>A0ABU6HVW8_9FLAO</name>
<feature type="transmembrane region" description="Helical" evidence="1">
    <location>
        <begin position="222"/>
        <end position="243"/>
    </location>
</feature>
<keyword evidence="1" id="KW-0812">Transmembrane</keyword>
<feature type="domain" description="Acyltransferase 3" evidence="2">
    <location>
        <begin position="11"/>
        <end position="329"/>
    </location>
</feature>
<keyword evidence="4" id="KW-1185">Reference proteome</keyword>
<comment type="caution">
    <text evidence="3">The sequence shown here is derived from an EMBL/GenBank/DDBJ whole genome shotgun (WGS) entry which is preliminary data.</text>
</comment>
<dbReference type="Pfam" id="PF01757">
    <property type="entry name" value="Acyl_transf_3"/>
    <property type="match status" value="1"/>
</dbReference>
<feature type="transmembrane region" description="Helical" evidence="1">
    <location>
        <begin position="48"/>
        <end position="65"/>
    </location>
</feature>
<evidence type="ECO:0000256" key="1">
    <source>
        <dbReference type="SAM" id="Phobius"/>
    </source>
</evidence>
<dbReference type="EMBL" id="JAYLAA010000050">
    <property type="protein sequence ID" value="MEC3877209.1"/>
    <property type="molecule type" value="Genomic_DNA"/>
</dbReference>
<dbReference type="EC" id="2.3.-.-" evidence="3"/>
<feature type="transmembrane region" description="Helical" evidence="1">
    <location>
        <begin position="12"/>
        <end position="28"/>
    </location>
</feature>
<feature type="transmembrane region" description="Helical" evidence="1">
    <location>
        <begin position="249"/>
        <end position="273"/>
    </location>
</feature>
<dbReference type="GO" id="GO:0016746">
    <property type="term" value="F:acyltransferase activity"/>
    <property type="evidence" value="ECO:0007669"/>
    <property type="project" value="UniProtKB-KW"/>
</dbReference>
<feature type="transmembrane region" description="Helical" evidence="1">
    <location>
        <begin position="123"/>
        <end position="146"/>
    </location>
</feature>
<evidence type="ECO:0000313" key="4">
    <source>
        <dbReference type="Proteomes" id="UP001348397"/>
    </source>
</evidence>
<evidence type="ECO:0000259" key="2">
    <source>
        <dbReference type="Pfam" id="PF01757"/>
    </source>
</evidence>
<keyword evidence="1" id="KW-0472">Membrane</keyword>
<feature type="transmembrane region" description="Helical" evidence="1">
    <location>
        <begin position="158"/>
        <end position="177"/>
    </location>
</feature>
<feature type="transmembrane region" description="Helical" evidence="1">
    <location>
        <begin position="85"/>
        <end position="103"/>
    </location>
</feature>
<keyword evidence="3" id="KW-0808">Transferase</keyword>
<keyword evidence="3" id="KW-0012">Acyltransferase</keyword>
<feature type="transmembrane region" description="Helical" evidence="1">
    <location>
        <begin position="315"/>
        <end position="333"/>
    </location>
</feature>
<sequence>MYFWAVKIGQITFTRFVAAMAIVISHFNKDLFLYKIECIADVFLRANVGVSYFFILSGFIMIVAYHRKEKIRYLDFYRNRVARIYPLYGVGLLLYFLTRYSDFSFYKTLLYLLGIQSWIPGKALILNFPGWSISVEFLFYLIFPWLYNYLYSKGNKSIWVIAILIWIGTQVFSNLYINSVSYKGPHTDSHEFLHYFPLWHINEFLMGNLAGIFFVKNRKEKNYDLAVVLLFVVIILSLIFIPLNFHNGLMAVFFVPAIYFISCNNGFITRLFSIKFFEFLGEISYAIYIVHIPVLYILRSVLWDCFRISHSNTVFWIYILVLTVVSAVFYQFVEKPMRDYLRKFNFRSNKKYC</sequence>
<keyword evidence="1" id="KW-1133">Transmembrane helix</keyword>
<dbReference type="InterPro" id="IPR050879">
    <property type="entry name" value="Acyltransferase_3"/>
</dbReference>
<organism evidence="3 4">
    <name type="scientific">Chryseobacterium salviniae</name>
    <dbReference type="NCBI Taxonomy" id="3101750"/>
    <lineage>
        <taxon>Bacteria</taxon>
        <taxon>Pseudomonadati</taxon>
        <taxon>Bacteroidota</taxon>
        <taxon>Flavobacteriia</taxon>
        <taxon>Flavobacteriales</taxon>
        <taxon>Weeksellaceae</taxon>
        <taxon>Chryseobacterium group</taxon>
        <taxon>Chryseobacterium</taxon>
    </lineage>
</organism>
<protein>
    <submittedName>
        <fullName evidence="3">Acyltransferase</fullName>
        <ecNumber evidence="3">2.3.-.-</ecNumber>
    </submittedName>
</protein>